<dbReference type="EMBL" id="ML732805">
    <property type="protein sequence ID" value="KAB8272478.1"/>
    <property type="molecule type" value="Genomic_DNA"/>
</dbReference>
<gene>
    <name evidence="1" type="ORF">BDV30DRAFT_212100</name>
</gene>
<organism evidence="1 2">
    <name type="scientific">Aspergillus minisclerotigenes</name>
    <dbReference type="NCBI Taxonomy" id="656917"/>
    <lineage>
        <taxon>Eukaryota</taxon>
        <taxon>Fungi</taxon>
        <taxon>Dikarya</taxon>
        <taxon>Ascomycota</taxon>
        <taxon>Pezizomycotina</taxon>
        <taxon>Eurotiomycetes</taxon>
        <taxon>Eurotiomycetidae</taxon>
        <taxon>Eurotiales</taxon>
        <taxon>Aspergillaceae</taxon>
        <taxon>Aspergillus</taxon>
        <taxon>Aspergillus subgen. Circumdati</taxon>
    </lineage>
</organism>
<accession>A0A5N6J1F8</accession>
<dbReference type="Proteomes" id="UP000326289">
    <property type="component" value="Unassembled WGS sequence"/>
</dbReference>
<sequence length="293" mass="33793">MNCTVYYDIEGKSPLLLYMTFRQTSTMSAYNHLPTVDLSLVSNNQHVYILKDTGVNVTNDYGTPNLLFFYFIPFLPDDRKPDLEALQDEIQSWNAWELGQTEVQVRHRIADGSLPSDDATASRVKRTNYRAKVVDHLREVSETTWLVKNADSHSGPFSADVKVAEVNGKIRDVLKDFYGQESLPAQFSVILNIITDLIASQPDADNKYLFTYVYYYYDVDQKVFKPDIRQLQFSVTQTAVEGEKDTVKLDISNLNHVYSLLREKWRSVRHEAEEIIEAGEKIRKDMALNFYFS</sequence>
<keyword evidence="2" id="KW-1185">Reference proteome</keyword>
<protein>
    <submittedName>
        <fullName evidence="1">Uncharacterized protein</fullName>
    </submittedName>
</protein>
<proteinExistence type="predicted"/>
<evidence type="ECO:0000313" key="2">
    <source>
        <dbReference type="Proteomes" id="UP000326289"/>
    </source>
</evidence>
<evidence type="ECO:0000313" key="1">
    <source>
        <dbReference type="EMBL" id="KAB8272478.1"/>
    </source>
</evidence>
<reference evidence="1 2" key="1">
    <citation type="submission" date="2019-04" db="EMBL/GenBank/DDBJ databases">
        <title>Fungal friends and foes A comparative genomics study of 23 Aspergillus species from section Flavi.</title>
        <authorList>
            <consortium name="DOE Joint Genome Institute"/>
            <person name="Kjaerbolling I."/>
            <person name="Vesth T.C."/>
            <person name="Frisvad J.C."/>
            <person name="Nybo J.L."/>
            <person name="Theobald S."/>
            <person name="Kildgaard S."/>
            <person name="Petersen T.I."/>
            <person name="Kuo A."/>
            <person name="Sato A."/>
            <person name="Lyhne E.K."/>
            <person name="Kogle M.E."/>
            <person name="Wiebenga A."/>
            <person name="Kun R.S."/>
            <person name="Lubbers R.J."/>
            <person name="Makela M.R."/>
            <person name="Barry K."/>
            <person name="Chovatia M."/>
            <person name="Clum A."/>
            <person name="Daum C."/>
            <person name="Haridas S."/>
            <person name="He G."/>
            <person name="LaButti K."/>
            <person name="Lipzen A."/>
            <person name="Mondo S."/>
            <person name="Pangilinan J."/>
            <person name="Riley R."/>
            <person name="Salamov A."/>
            <person name="Simmons B.A."/>
            <person name="Magnuson J.K."/>
            <person name="Henrissat B."/>
            <person name="Mortensen U.H."/>
            <person name="Larsen T.O."/>
            <person name="De vries R.P."/>
            <person name="Grigoriev I.V."/>
            <person name="Machida M."/>
            <person name="Baker S.E."/>
            <person name="Andersen M.R."/>
        </authorList>
    </citation>
    <scope>NUCLEOTIDE SEQUENCE [LARGE SCALE GENOMIC DNA]</scope>
    <source>
        <strain evidence="1 2">CBS 117635</strain>
    </source>
</reference>
<dbReference type="AlphaFoldDB" id="A0A5N6J1F8"/>
<name>A0A5N6J1F8_9EURO</name>